<feature type="transmembrane region" description="Helical" evidence="9">
    <location>
        <begin position="111"/>
        <end position="133"/>
    </location>
</feature>
<dbReference type="PANTHER" id="PTHR30570">
    <property type="entry name" value="PERIPLASMIC PHOSPHATE BINDING COMPONENT OF PHOSPHATE ABC TRANSPORTER"/>
    <property type="match status" value="1"/>
</dbReference>
<comment type="subunit">
    <text evidence="4">The complex is composed of two ATP-binding proteins (PstB), two transmembrane proteins (PstC and PstA) and a solute-binding protein (PstS).</text>
</comment>
<evidence type="ECO:0000256" key="9">
    <source>
        <dbReference type="SAM" id="Phobius"/>
    </source>
</evidence>
<evidence type="ECO:0000256" key="1">
    <source>
        <dbReference type="ARBA" id="ARBA00002841"/>
    </source>
</evidence>
<reference evidence="11 12" key="1">
    <citation type="submission" date="2017-01" db="EMBL/GenBank/DDBJ databases">
        <authorList>
            <person name="Varghese N."/>
            <person name="Submissions S."/>
        </authorList>
    </citation>
    <scope>NUCLEOTIDE SEQUENCE [LARGE SCALE GENOMIC DNA]</scope>
    <source>
        <strain evidence="11 12">ATCC 23464</strain>
    </source>
</reference>
<keyword evidence="9" id="KW-1133">Transmembrane helix</keyword>
<dbReference type="Proteomes" id="UP000186666">
    <property type="component" value="Unassembled WGS sequence"/>
</dbReference>
<keyword evidence="9" id="KW-0472">Membrane</keyword>
<proteinExistence type="inferred from homology"/>
<keyword evidence="7" id="KW-0564">Palmitate</keyword>
<evidence type="ECO:0000313" key="12">
    <source>
        <dbReference type="Proteomes" id="UP000186666"/>
    </source>
</evidence>
<comment type="subcellular location">
    <subcellularLocation>
        <location evidence="2">Cell membrane</location>
        <topology evidence="2">Lipid-anchor</topology>
    </subcellularLocation>
</comment>
<evidence type="ECO:0000256" key="6">
    <source>
        <dbReference type="ARBA" id="ARBA00022729"/>
    </source>
</evidence>
<dbReference type="Gene3D" id="3.40.190.10">
    <property type="entry name" value="Periplasmic binding protein-like II"/>
    <property type="match status" value="2"/>
</dbReference>
<dbReference type="PANTHER" id="PTHR30570:SF1">
    <property type="entry name" value="PHOSPHATE-BINDING PROTEIN PSTS"/>
    <property type="match status" value="1"/>
</dbReference>
<evidence type="ECO:0000259" key="10">
    <source>
        <dbReference type="Pfam" id="PF12849"/>
    </source>
</evidence>
<name>A0ABY1JVX3_9BACL</name>
<keyword evidence="12" id="KW-1185">Reference proteome</keyword>
<organism evidence="11 12">
    <name type="scientific">Paenibacillus macquariensis</name>
    <dbReference type="NCBI Taxonomy" id="948756"/>
    <lineage>
        <taxon>Bacteria</taxon>
        <taxon>Bacillati</taxon>
        <taxon>Bacillota</taxon>
        <taxon>Bacilli</taxon>
        <taxon>Bacillales</taxon>
        <taxon>Paenibacillaceae</taxon>
        <taxon>Paenibacillus</taxon>
    </lineage>
</organism>
<dbReference type="RefSeq" id="WP_068585055.1">
    <property type="nucleotide sequence ID" value="NZ_FTNK01000004.1"/>
</dbReference>
<evidence type="ECO:0000256" key="3">
    <source>
        <dbReference type="ARBA" id="ARBA00008725"/>
    </source>
</evidence>
<comment type="function">
    <text evidence="1">Part of the ABC transporter complex PstSACB involved in phosphate import.</text>
</comment>
<evidence type="ECO:0000256" key="5">
    <source>
        <dbReference type="ARBA" id="ARBA00022592"/>
    </source>
</evidence>
<evidence type="ECO:0000313" key="11">
    <source>
        <dbReference type="EMBL" id="SIQ86062.1"/>
    </source>
</evidence>
<dbReference type="SUPFAM" id="SSF53850">
    <property type="entry name" value="Periplasmic binding protein-like II"/>
    <property type="match status" value="1"/>
</dbReference>
<feature type="transmembrane region" description="Helical" evidence="9">
    <location>
        <begin position="154"/>
        <end position="174"/>
    </location>
</feature>
<keyword evidence="9" id="KW-0812">Transmembrane</keyword>
<sequence>MGYILRVLLLYCGLLPFVFSIMTLVLMEGNLNLTILVVVMMLVSGVATGVLAAWDRHLPESLGKRYLPVVYPLGYTGMLWTVCMLFSGGFYGSSTWVVYSFLQIPFLPISFMASFQGVGILYAIAPITYYLAFSLGFVIKERTRQPRIVIQRKQLILVSIVVLLTFSVGSTVQWQRSQTVLSSYGFKYGGGYSSTDLWPYDVLNPSNRLPRLEDKSTFKIEDPKDMLVLDGAEAAFPVYSAFAQATYPQEGLVDNSKGEYVSFTNTINAYERLLKGEVDIYFGAEPSANQLQMAKDSGHELVMTPIGKEAFVFFVNNNNAIKGLTVQEIKDIYSGKTRFWKDVGGRNKKIIAFQRPANSGSQTLLEKIMADTPIIQPLKEEVPRGMGGILEQVADYRNYEDSIGFSFRFFATGMNQSKGIKLLAINDVEPNAVNISDGSYPFTANLYAITLKRDKPKSMVVPFLAWMQGHQGQQLIEKVGYVRLKSP</sequence>
<evidence type="ECO:0000256" key="7">
    <source>
        <dbReference type="ARBA" id="ARBA00023139"/>
    </source>
</evidence>
<feature type="transmembrane region" description="Helical" evidence="9">
    <location>
        <begin position="66"/>
        <end position="91"/>
    </location>
</feature>
<comment type="caution">
    <text evidence="11">The sequence shown here is derived from an EMBL/GenBank/DDBJ whole genome shotgun (WGS) entry which is preliminary data.</text>
</comment>
<protein>
    <submittedName>
        <fullName evidence="11">Phosphate transport system substrate-binding protein</fullName>
    </submittedName>
</protein>
<feature type="transmembrane region" description="Helical" evidence="9">
    <location>
        <begin position="33"/>
        <end position="54"/>
    </location>
</feature>
<feature type="transmembrane region" description="Helical" evidence="9">
    <location>
        <begin position="7"/>
        <end position="27"/>
    </location>
</feature>
<evidence type="ECO:0000256" key="2">
    <source>
        <dbReference type="ARBA" id="ARBA00004193"/>
    </source>
</evidence>
<keyword evidence="8" id="KW-0449">Lipoprotein</keyword>
<comment type="similarity">
    <text evidence="3">Belongs to the PstS family.</text>
</comment>
<dbReference type="EMBL" id="FTNK01000004">
    <property type="protein sequence ID" value="SIQ86062.1"/>
    <property type="molecule type" value="Genomic_DNA"/>
</dbReference>
<dbReference type="Pfam" id="PF12849">
    <property type="entry name" value="PBP_like_2"/>
    <property type="match status" value="1"/>
</dbReference>
<evidence type="ECO:0000256" key="4">
    <source>
        <dbReference type="ARBA" id="ARBA00011529"/>
    </source>
</evidence>
<gene>
    <name evidence="11" type="ORF">SAMN05421578_104378</name>
</gene>
<keyword evidence="5" id="KW-0592">Phosphate transport</keyword>
<dbReference type="InterPro" id="IPR024370">
    <property type="entry name" value="PBP_domain"/>
</dbReference>
<keyword evidence="5" id="KW-0813">Transport</keyword>
<keyword evidence="6" id="KW-0732">Signal</keyword>
<dbReference type="InterPro" id="IPR050811">
    <property type="entry name" value="Phosphate_ABC_transporter"/>
</dbReference>
<evidence type="ECO:0000256" key="8">
    <source>
        <dbReference type="ARBA" id="ARBA00023288"/>
    </source>
</evidence>
<feature type="domain" description="PBP" evidence="10">
    <location>
        <begin position="227"/>
        <end position="467"/>
    </location>
</feature>
<accession>A0ABY1JVX3</accession>